<dbReference type="EMBL" id="HBFA01010665">
    <property type="protein sequence ID" value="CAD8658781.1"/>
    <property type="molecule type" value="Transcribed_RNA"/>
</dbReference>
<name>A0A7S0QTE5_9CHLO</name>
<dbReference type="InterPro" id="IPR025718">
    <property type="entry name" value="SAP30_Sin3-bd"/>
</dbReference>
<evidence type="ECO:0000256" key="3">
    <source>
        <dbReference type="ARBA" id="ARBA00022491"/>
    </source>
</evidence>
<evidence type="ECO:0000259" key="8">
    <source>
        <dbReference type="Pfam" id="PF13867"/>
    </source>
</evidence>
<organism evidence="9">
    <name type="scientific">Pyramimonas obovata</name>
    <dbReference type="NCBI Taxonomy" id="1411642"/>
    <lineage>
        <taxon>Eukaryota</taxon>
        <taxon>Viridiplantae</taxon>
        <taxon>Chlorophyta</taxon>
        <taxon>Pyramimonadophyceae</taxon>
        <taxon>Pyramimonadales</taxon>
        <taxon>Pyramimonadaceae</taxon>
        <taxon>Pyramimonas</taxon>
        <taxon>Pyramimonas incertae sedis</taxon>
    </lineage>
</organism>
<keyword evidence="4" id="KW-0805">Transcription regulation</keyword>
<dbReference type="Pfam" id="PF13867">
    <property type="entry name" value="SAP30_Sin3_bdg"/>
    <property type="match status" value="1"/>
</dbReference>
<reference evidence="9" key="1">
    <citation type="submission" date="2021-01" db="EMBL/GenBank/DDBJ databases">
        <authorList>
            <person name="Corre E."/>
            <person name="Pelletier E."/>
            <person name="Niang G."/>
            <person name="Scheremetjew M."/>
            <person name="Finn R."/>
            <person name="Kale V."/>
            <person name="Holt S."/>
            <person name="Cochrane G."/>
            <person name="Meng A."/>
            <person name="Brown T."/>
            <person name="Cohen L."/>
        </authorList>
    </citation>
    <scope>NUCLEOTIDE SEQUENCE</scope>
    <source>
        <strain evidence="9">CCMP722</strain>
    </source>
</reference>
<comment type="subcellular location">
    <subcellularLocation>
        <location evidence="1">Nucleus</location>
    </subcellularLocation>
</comment>
<feature type="compositionally biased region" description="Basic residues" evidence="7">
    <location>
        <begin position="118"/>
        <end position="130"/>
    </location>
</feature>
<dbReference type="GO" id="GO:0005634">
    <property type="term" value="C:nucleus"/>
    <property type="evidence" value="ECO:0007669"/>
    <property type="project" value="UniProtKB-SubCell"/>
</dbReference>
<dbReference type="PANTHER" id="PTHR13286:SF22">
    <property type="entry name" value="PHD-TYPE DOMAIN-CONTAINING PROTEIN"/>
    <property type="match status" value="1"/>
</dbReference>
<sequence length="130" mass="14344">MATKRNYRGAPTNGAAQGGSASSEDEERAAPSPPQRTSARRQPRVDLSRLETGSLRKYRRVYKLGDLGSGVSKEDLVPAVARHWQSQVVEEEYETLLAFAMTLRKQYVTGQSGTASKVKQKPGPKPRSQR</sequence>
<evidence type="ECO:0000313" key="9">
    <source>
        <dbReference type="EMBL" id="CAD8658781.1"/>
    </source>
</evidence>
<dbReference type="InterPro" id="IPR024145">
    <property type="entry name" value="His_deAcase_SAP30/SAP30L"/>
</dbReference>
<evidence type="ECO:0000256" key="6">
    <source>
        <dbReference type="ARBA" id="ARBA00023242"/>
    </source>
</evidence>
<accession>A0A7S0QTE5</accession>
<feature type="domain" description="Histone deacetylase complex subunit SAP30 Sin3 binding" evidence="8">
    <location>
        <begin position="50"/>
        <end position="103"/>
    </location>
</feature>
<evidence type="ECO:0000256" key="5">
    <source>
        <dbReference type="ARBA" id="ARBA00023163"/>
    </source>
</evidence>
<feature type="region of interest" description="Disordered" evidence="7">
    <location>
        <begin position="108"/>
        <end position="130"/>
    </location>
</feature>
<dbReference type="Gene3D" id="6.10.160.20">
    <property type="match status" value="1"/>
</dbReference>
<keyword evidence="6" id="KW-0539">Nucleus</keyword>
<gene>
    <name evidence="9" type="ORF">POBO1169_LOCUS5554</name>
</gene>
<evidence type="ECO:0000256" key="4">
    <source>
        <dbReference type="ARBA" id="ARBA00023015"/>
    </source>
</evidence>
<dbReference type="InterPro" id="IPR038291">
    <property type="entry name" value="SAP30_C_sf"/>
</dbReference>
<keyword evidence="3" id="KW-0678">Repressor</keyword>
<dbReference type="PANTHER" id="PTHR13286">
    <property type="entry name" value="SAP30"/>
    <property type="match status" value="1"/>
</dbReference>
<comment type="similarity">
    <text evidence="2">Belongs to the SAP30 family.</text>
</comment>
<feature type="compositionally biased region" description="Polar residues" evidence="7">
    <location>
        <begin position="108"/>
        <end position="117"/>
    </location>
</feature>
<evidence type="ECO:0000256" key="1">
    <source>
        <dbReference type="ARBA" id="ARBA00004123"/>
    </source>
</evidence>
<dbReference type="AlphaFoldDB" id="A0A7S0QTE5"/>
<keyword evidence="5" id="KW-0804">Transcription</keyword>
<evidence type="ECO:0000256" key="7">
    <source>
        <dbReference type="SAM" id="MobiDB-lite"/>
    </source>
</evidence>
<protein>
    <recommendedName>
        <fullName evidence="8">Histone deacetylase complex subunit SAP30 Sin3 binding domain-containing protein</fullName>
    </recommendedName>
</protein>
<evidence type="ECO:0000256" key="2">
    <source>
        <dbReference type="ARBA" id="ARBA00006283"/>
    </source>
</evidence>
<feature type="region of interest" description="Disordered" evidence="7">
    <location>
        <begin position="1"/>
        <end position="51"/>
    </location>
</feature>
<proteinExistence type="inferred from homology"/>